<gene>
    <name evidence="3" type="ORF">JZ751_018905</name>
</gene>
<dbReference type="GO" id="GO:0060005">
    <property type="term" value="P:vestibular reflex"/>
    <property type="evidence" value="ECO:0007669"/>
    <property type="project" value="TreeGrafter"/>
</dbReference>
<dbReference type="GO" id="GO:0005886">
    <property type="term" value="C:plasma membrane"/>
    <property type="evidence" value="ECO:0007669"/>
    <property type="project" value="InterPro"/>
</dbReference>
<dbReference type="GO" id="GO:0008381">
    <property type="term" value="F:mechanosensitive monoatomic ion channel activity"/>
    <property type="evidence" value="ECO:0007669"/>
    <property type="project" value="TreeGrafter"/>
</dbReference>
<organism evidence="3 4">
    <name type="scientific">Albula glossodonta</name>
    <name type="common">roundjaw bonefish</name>
    <dbReference type="NCBI Taxonomy" id="121402"/>
    <lineage>
        <taxon>Eukaryota</taxon>
        <taxon>Metazoa</taxon>
        <taxon>Chordata</taxon>
        <taxon>Craniata</taxon>
        <taxon>Vertebrata</taxon>
        <taxon>Euteleostomi</taxon>
        <taxon>Actinopterygii</taxon>
        <taxon>Neopterygii</taxon>
        <taxon>Teleostei</taxon>
        <taxon>Albuliformes</taxon>
        <taxon>Albulidae</taxon>
        <taxon>Albula</taxon>
    </lineage>
</organism>
<feature type="transmembrane region" description="Helical" evidence="2">
    <location>
        <begin position="260"/>
        <end position="284"/>
    </location>
</feature>
<feature type="compositionally biased region" description="Basic residues" evidence="1">
    <location>
        <begin position="125"/>
        <end position="134"/>
    </location>
</feature>
<feature type="compositionally biased region" description="Basic and acidic residues" evidence="1">
    <location>
        <begin position="67"/>
        <end position="78"/>
    </location>
</feature>
<accession>A0A8T2N1C8</accession>
<feature type="compositionally biased region" description="Basic and acidic residues" evidence="1">
    <location>
        <begin position="27"/>
        <end position="37"/>
    </location>
</feature>
<proteinExistence type="predicted"/>
<dbReference type="OrthoDB" id="9397520at2759"/>
<dbReference type="PANTHER" id="PTHR23302:SF18">
    <property type="entry name" value="TRANSMEMBRANE CHANNEL-LIKE PROTEIN 1"/>
    <property type="match status" value="1"/>
</dbReference>
<dbReference type="EMBL" id="JAFBMS010000326">
    <property type="protein sequence ID" value="KAG9331502.1"/>
    <property type="molecule type" value="Genomic_DNA"/>
</dbReference>
<evidence type="ECO:0000313" key="4">
    <source>
        <dbReference type="Proteomes" id="UP000824540"/>
    </source>
</evidence>
<dbReference type="Proteomes" id="UP000824540">
    <property type="component" value="Unassembled WGS sequence"/>
</dbReference>
<feature type="region of interest" description="Disordered" evidence="1">
    <location>
        <begin position="1"/>
        <end position="170"/>
    </location>
</feature>
<dbReference type="AlphaFoldDB" id="A0A8T2N1C8"/>
<evidence type="ECO:0000256" key="2">
    <source>
        <dbReference type="SAM" id="Phobius"/>
    </source>
</evidence>
<reference evidence="3" key="1">
    <citation type="thesis" date="2021" institute="BYU ScholarsArchive" country="Provo, UT, USA">
        <title>Applications of and Algorithms for Genome Assembly and Genomic Analyses with an Emphasis on Marine Teleosts.</title>
        <authorList>
            <person name="Pickett B.D."/>
        </authorList>
    </citation>
    <scope>NUCLEOTIDE SEQUENCE</scope>
    <source>
        <strain evidence="3">HI-2016</strain>
    </source>
</reference>
<feature type="compositionally biased region" description="Basic residues" evidence="1">
    <location>
        <begin position="38"/>
        <end position="49"/>
    </location>
</feature>
<dbReference type="InterPro" id="IPR038900">
    <property type="entry name" value="TMC"/>
</dbReference>
<keyword evidence="2" id="KW-0472">Membrane</keyword>
<keyword evidence="2" id="KW-0812">Transmembrane</keyword>
<dbReference type="GO" id="GO:0050910">
    <property type="term" value="P:detection of mechanical stimulus involved in sensory perception of sound"/>
    <property type="evidence" value="ECO:0007669"/>
    <property type="project" value="TreeGrafter"/>
</dbReference>
<protein>
    <submittedName>
        <fullName evidence="3">Uncharacterized protein</fullName>
    </submittedName>
</protein>
<feature type="compositionally biased region" description="Acidic residues" evidence="1">
    <location>
        <begin position="139"/>
        <end position="154"/>
    </location>
</feature>
<feature type="transmembrane region" description="Helical" evidence="2">
    <location>
        <begin position="316"/>
        <end position="344"/>
    </location>
</feature>
<feature type="compositionally biased region" description="Basic and acidic residues" evidence="1">
    <location>
        <begin position="113"/>
        <end position="124"/>
    </location>
</feature>
<name>A0A8T2N1C8_9TELE</name>
<dbReference type="PANTHER" id="PTHR23302">
    <property type="entry name" value="TRANSMEMBRANE CHANNEL-RELATED"/>
    <property type="match status" value="1"/>
</dbReference>
<feature type="compositionally biased region" description="Basic and acidic residues" evidence="1">
    <location>
        <begin position="1"/>
        <end position="14"/>
    </location>
</feature>
<feature type="compositionally biased region" description="Basic and acidic residues" evidence="1">
    <location>
        <begin position="97"/>
        <end position="107"/>
    </location>
</feature>
<evidence type="ECO:0000313" key="3">
    <source>
        <dbReference type="EMBL" id="KAG9331502.1"/>
    </source>
</evidence>
<comment type="caution">
    <text evidence="3">The sequence shown here is derived from an EMBL/GenBank/DDBJ whole genome shotgun (WGS) entry which is preliminary data.</text>
</comment>
<sequence length="400" mass="46479">MEMEEEKKERESRSGKKGNSHGGQGTKGEEEKAGERRGGKKKGRDRKRSLKEEEQEVLETTKHRKNSKNERKKKQDKEGTEDDDRESKRNKGKDRRARKEEEQERGDKKGKKEMKEMAEKNSKDGKRKKKKKKVVSSSESEESSEEDEEEEESSVEEKVTALSPEELEKLKEEVDERKKTIATLRAKPLPMRKKLVTLRESQEFVEKYEGALGKGKGRKLYAYKVMMAKKWMKFQRDFENFKTACIPWEMKIKEIEIASYFIFLRWMYGINMILFGLTFGLVMVPEGYAQYSVLFYGYYNNQRAIGWLKFRMPLSYFLVGVGTVAYSYMVVIRTFAGLFLAHLLQLRRVCGMTPQPGCPGEIFANAYNDLATRLWLLPAGHLMASPKTPFCLFLICDSAY</sequence>
<evidence type="ECO:0000256" key="1">
    <source>
        <dbReference type="SAM" id="MobiDB-lite"/>
    </source>
</evidence>
<keyword evidence="2" id="KW-1133">Transmembrane helix</keyword>
<keyword evidence="4" id="KW-1185">Reference proteome</keyword>